<protein>
    <submittedName>
        <fullName evidence="2">Uncharacterized protein</fullName>
    </submittedName>
</protein>
<dbReference type="AlphaFoldDB" id="A0A7R8Z689"/>
<gene>
    <name evidence="2" type="ORF">TDIB3V08_LOCUS4057</name>
</gene>
<feature type="region of interest" description="Disordered" evidence="1">
    <location>
        <begin position="152"/>
        <end position="176"/>
    </location>
</feature>
<evidence type="ECO:0000256" key="1">
    <source>
        <dbReference type="SAM" id="MobiDB-lite"/>
    </source>
</evidence>
<proteinExistence type="predicted"/>
<dbReference type="EMBL" id="OA565823">
    <property type="protein sequence ID" value="CAD7197755.1"/>
    <property type="molecule type" value="Genomic_DNA"/>
</dbReference>
<reference evidence="2" key="1">
    <citation type="submission" date="2020-11" db="EMBL/GenBank/DDBJ databases">
        <authorList>
            <person name="Tran Van P."/>
        </authorList>
    </citation>
    <scope>NUCLEOTIDE SEQUENCE</scope>
</reference>
<evidence type="ECO:0000313" key="2">
    <source>
        <dbReference type="EMBL" id="CAD7197755.1"/>
    </source>
</evidence>
<accession>A0A7R8Z689</accession>
<sequence>MTPIERPTGGLLCNMPVVIKGKKKRTLKRPFETLNDASKDVDLWPPLEPDRFAGLLLLESCGASFLCILENSFRLCGLQNYSYQCVAWGKGHICRLFVSNKMLAVEKGSSPDLAIEAAAKIAVKRLINYHYILKIKPNMSLDQLVARPTLPTQETNVSSVHSSSRSDKDSPFFRNKGTKVIKKSDRNLRKRYKRNSIQVGKRLASSACPRESNQKMKGNVICGIARMWPELRPRALLEGIPDGARPLGQSRTRWENELRKDMKELGA</sequence>
<organism evidence="2">
    <name type="scientific">Timema douglasi</name>
    <name type="common">Walking stick</name>
    <dbReference type="NCBI Taxonomy" id="61478"/>
    <lineage>
        <taxon>Eukaryota</taxon>
        <taxon>Metazoa</taxon>
        <taxon>Ecdysozoa</taxon>
        <taxon>Arthropoda</taxon>
        <taxon>Hexapoda</taxon>
        <taxon>Insecta</taxon>
        <taxon>Pterygota</taxon>
        <taxon>Neoptera</taxon>
        <taxon>Polyneoptera</taxon>
        <taxon>Phasmatodea</taxon>
        <taxon>Timematodea</taxon>
        <taxon>Timematoidea</taxon>
        <taxon>Timematidae</taxon>
        <taxon>Timema</taxon>
    </lineage>
</organism>
<name>A0A7R8Z689_TIMDO</name>